<accession>A0A915KU58</accession>
<reference evidence="4" key="1">
    <citation type="submission" date="2022-11" db="UniProtKB">
        <authorList>
            <consortium name="WormBaseParasite"/>
        </authorList>
    </citation>
    <scope>IDENTIFICATION</scope>
</reference>
<organism evidence="3 4">
    <name type="scientific">Romanomermis culicivorax</name>
    <name type="common">Nematode worm</name>
    <dbReference type="NCBI Taxonomy" id="13658"/>
    <lineage>
        <taxon>Eukaryota</taxon>
        <taxon>Metazoa</taxon>
        <taxon>Ecdysozoa</taxon>
        <taxon>Nematoda</taxon>
        <taxon>Enoplea</taxon>
        <taxon>Dorylaimia</taxon>
        <taxon>Mermithida</taxon>
        <taxon>Mermithoidea</taxon>
        <taxon>Mermithidae</taxon>
        <taxon>Romanomermis</taxon>
    </lineage>
</organism>
<evidence type="ECO:0000313" key="4">
    <source>
        <dbReference type="WBParaSite" id="nRc.2.0.1.t42319-RA"/>
    </source>
</evidence>
<name>A0A915KU58_ROMCU</name>
<proteinExistence type="predicted"/>
<dbReference type="AlphaFoldDB" id="A0A915KU58"/>
<evidence type="ECO:0000256" key="2">
    <source>
        <dbReference type="SAM" id="MobiDB-lite"/>
    </source>
</evidence>
<feature type="region of interest" description="Disordered" evidence="2">
    <location>
        <begin position="165"/>
        <end position="191"/>
    </location>
</feature>
<protein>
    <submittedName>
        <fullName evidence="4">Uncharacterized protein</fullName>
    </submittedName>
</protein>
<evidence type="ECO:0000313" key="3">
    <source>
        <dbReference type="Proteomes" id="UP000887565"/>
    </source>
</evidence>
<keyword evidence="3" id="KW-1185">Reference proteome</keyword>
<sequence>MCLPDSLLLSNYNSDENLPRLVHLEELDVDIDMATQLKDDKETQEEARREYARRQHELQLAQGNVKVDKGYRGLTKVIVEEIPPPPIAASIPQLKARVEESEESDYVVKIEDEVSSIWDETVPMEQRLSQINHPQIQSTVAKSSLMEIERNMIIVISFGTIRPTAPHQSSPSASISSMATQPFQPSQPPPAPTGVWMPQLALIQQPGTSAQAQKDAKEEMRDHAILARLYNQCQGPTSLNMAAVQQFLAAVMLLLSDDHLAETPQALIQIYNRNNYRFEVMQTQHGAFDSYGNYSTQRLTSELWLQMEPFVYNWFREWSSASALTGTNLLTALLLHKVAHAARAVQ</sequence>
<keyword evidence="1" id="KW-0175">Coiled coil</keyword>
<feature type="coiled-coil region" evidence="1">
    <location>
        <begin position="24"/>
        <end position="54"/>
    </location>
</feature>
<feature type="compositionally biased region" description="Low complexity" evidence="2">
    <location>
        <begin position="169"/>
        <end position="184"/>
    </location>
</feature>
<evidence type="ECO:0000256" key="1">
    <source>
        <dbReference type="SAM" id="Coils"/>
    </source>
</evidence>
<dbReference type="Proteomes" id="UP000887565">
    <property type="component" value="Unplaced"/>
</dbReference>
<dbReference type="WBParaSite" id="nRc.2.0.1.t42319-RA">
    <property type="protein sequence ID" value="nRc.2.0.1.t42319-RA"/>
    <property type="gene ID" value="nRc.2.0.1.g42319"/>
</dbReference>